<name>A0A0S7EKV5_9TELE</name>
<protein>
    <submittedName>
        <fullName evidence="1">PPUP8435</fullName>
    </submittedName>
</protein>
<feature type="non-terminal residue" evidence="1">
    <location>
        <position position="1"/>
    </location>
</feature>
<reference evidence="1" key="1">
    <citation type="submission" date="2014-12" db="EMBL/GenBank/DDBJ databases">
        <title>Parallel Evolution in Life History Adaptation Evident in the Tissue-Specific Poeciliopsis prolifica transcriptome.</title>
        <authorList>
            <person name="Jue N.K."/>
            <person name="Foley R.J."/>
            <person name="Obergfell C."/>
            <person name="Reznick D.N."/>
            <person name="O'Neill R.J."/>
            <person name="O'Neill M.J."/>
        </authorList>
    </citation>
    <scope>NUCLEOTIDE SEQUENCE</scope>
</reference>
<dbReference type="AlphaFoldDB" id="A0A0S7EKV5"/>
<feature type="non-terminal residue" evidence="1">
    <location>
        <position position="102"/>
    </location>
</feature>
<gene>
    <name evidence="1" type="primary">PPUP8435</name>
</gene>
<accession>A0A0S7EKV5</accession>
<dbReference type="EMBL" id="GBYX01475878">
    <property type="protein sequence ID" value="JAO05799.1"/>
    <property type="molecule type" value="Transcribed_RNA"/>
</dbReference>
<evidence type="ECO:0000313" key="1">
    <source>
        <dbReference type="EMBL" id="JAO05799.1"/>
    </source>
</evidence>
<organism evidence="1">
    <name type="scientific">Poeciliopsis prolifica</name>
    <name type="common">blackstripe livebearer</name>
    <dbReference type="NCBI Taxonomy" id="188132"/>
    <lineage>
        <taxon>Eukaryota</taxon>
        <taxon>Metazoa</taxon>
        <taxon>Chordata</taxon>
        <taxon>Craniata</taxon>
        <taxon>Vertebrata</taxon>
        <taxon>Euteleostomi</taxon>
        <taxon>Actinopterygii</taxon>
        <taxon>Neopterygii</taxon>
        <taxon>Teleostei</taxon>
        <taxon>Neoteleostei</taxon>
        <taxon>Acanthomorphata</taxon>
        <taxon>Ovalentaria</taxon>
        <taxon>Atherinomorphae</taxon>
        <taxon>Cyprinodontiformes</taxon>
        <taxon>Poeciliidae</taxon>
        <taxon>Poeciliinae</taxon>
        <taxon>Poeciliopsis</taxon>
    </lineage>
</organism>
<sequence length="102" mass="11066">AETNSTDISSDDSGQLLQSNHDGFYTSWLRGGALAGTVCQESRLILNRTSPVSGVVPLVFWTFSRSRDEPPQLTWTGSAKALLDTPSAQPPEPIISTYWAVL</sequence>
<proteinExistence type="predicted"/>